<dbReference type="EMBL" id="JAVDWU010000016">
    <property type="protein sequence ID" value="MDR7152991.1"/>
    <property type="molecule type" value="Genomic_DNA"/>
</dbReference>
<proteinExistence type="predicted"/>
<dbReference type="Proteomes" id="UP001265700">
    <property type="component" value="Unassembled WGS sequence"/>
</dbReference>
<gene>
    <name evidence="1" type="ORF">J2W49_004970</name>
</gene>
<dbReference type="PIRSF" id="PIRSF032131">
    <property type="entry name" value="UCP032131"/>
    <property type="match status" value="1"/>
</dbReference>
<evidence type="ECO:0000313" key="1">
    <source>
        <dbReference type="EMBL" id="MDR7152991.1"/>
    </source>
</evidence>
<dbReference type="Pfam" id="PF06676">
    <property type="entry name" value="DUF1178"/>
    <property type="match status" value="1"/>
</dbReference>
<evidence type="ECO:0000313" key="2">
    <source>
        <dbReference type="Proteomes" id="UP001265700"/>
    </source>
</evidence>
<protein>
    <recommendedName>
        <fullName evidence="3">DUF1178 family protein</fullName>
    </recommendedName>
</protein>
<comment type="caution">
    <text evidence="1">The sequence shown here is derived from an EMBL/GenBank/DDBJ whole genome shotgun (WGS) entry which is preliminary data.</text>
</comment>
<dbReference type="InterPro" id="IPR009562">
    <property type="entry name" value="DUF1178"/>
</dbReference>
<dbReference type="RefSeq" id="WP_310322288.1">
    <property type="nucleotide sequence ID" value="NZ_JAVDWU010000016.1"/>
</dbReference>
<reference evidence="1 2" key="1">
    <citation type="submission" date="2023-07" db="EMBL/GenBank/DDBJ databases">
        <title>Sorghum-associated microbial communities from plants grown in Nebraska, USA.</title>
        <authorList>
            <person name="Schachtman D."/>
        </authorList>
    </citation>
    <scope>NUCLEOTIDE SEQUENCE [LARGE SCALE GENOMIC DNA]</scope>
    <source>
        <strain evidence="1 2">4249</strain>
    </source>
</reference>
<evidence type="ECO:0008006" key="3">
    <source>
        <dbReference type="Google" id="ProtNLM"/>
    </source>
</evidence>
<sequence length="154" mass="16915">MKVLDLQCSQQHSFEGWFASESDFGDQLARGQLTCPICGDAQVRKMLSAPRLNLGVARETGAAVQDPSQHRAVASPGGHSAMQAQWLKAVRQVLENTEDVGERFADEARAMHQGEIDQRNIRGRASPEEAMALIEEGIEVLPLPEIPLLKETLQ</sequence>
<name>A0ABU1WUL1_9BURK</name>
<accession>A0ABU1WUL1</accession>
<keyword evidence="2" id="KW-1185">Reference proteome</keyword>
<organism evidence="1 2">
    <name type="scientific">Hydrogenophaga palleronii</name>
    <dbReference type="NCBI Taxonomy" id="65655"/>
    <lineage>
        <taxon>Bacteria</taxon>
        <taxon>Pseudomonadati</taxon>
        <taxon>Pseudomonadota</taxon>
        <taxon>Betaproteobacteria</taxon>
        <taxon>Burkholderiales</taxon>
        <taxon>Comamonadaceae</taxon>
        <taxon>Hydrogenophaga</taxon>
    </lineage>
</organism>